<dbReference type="Proteomes" id="UP001285354">
    <property type="component" value="Unassembled WGS sequence"/>
</dbReference>
<feature type="region of interest" description="Disordered" evidence="1">
    <location>
        <begin position="1"/>
        <end position="33"/>
    </location>
</feature>
<dbReference type="EMBL" id="JAUBYV010000002">
    <property type="protein sequence ID" value="KAK2628811.1"/>
    <property type="molecule type" value="Genomic_DNA"/>
</dbReference>
<proteinExistence type="predicted"/>
<sequence>MANMREKGKPKARAFKTPSPTPRASPPSLEPPPPFQRAPATLAPFLSELEAAHVYITHLDTKPTEFKKKIFLVPVLMNLVIAGVVIWRIRTIGPYYLKICFSLLGKPNETTIDPTRLAFRDALVEVFRRSAVFVVDLWIYVLLWPWPRQFFTGRVIGNPVAWRRAVGFRPQEIIVRRSRKWDRAIGNVVDAGPGHEALFEIVRRAVDPIWMAEKTGYLMLTKEWDLDWNAMITATRLADKKILSLHDFRTTIYVHSEDFGWMIMESANAGGSAAEEEGRKKIVAFKDELTFLGKESLFFKWIELVQYESSRPGGFTPDKQVETMAKAKEMFEAHGVDFEKFWDKVGGMEGMPGMDQM</sequence>
<protein>
    <submittedName>
        <fullName evidence="3">Uncharacterized protein</fullName>
    </submittedName>
</protein>
<accession>A0AAD9T408</accession>
<name>A0AAD9T408_9HELO</name>
<evidence type="ECO:0000256" key="1">
    <source>
        <dbReference type="SAM" id="MobiDB-lite"/>
    </source>
</evidence>
<evidence type="ECO:0000313" key="4">
    <source>
        <dbReference type="Proteomes" id="UP001285354"/>
    </source>
</evidence>
<dbReference type="AlphaFoldDB" id="A0AAD9T408"/>
<evidence type="ECO:0000313" key="3">
    <source>
        <dbReference type="EMBL" id="KAK2628811.1"/>
    </source>
</evidence>
<reference evidence="3" key="1">
    <citation type="submission" date="2023-06" db="EMBL/GenBank/DDBJ databases">
        <title>Draft genome of Marssonina rosae.</title>
        <authorList>
            <person name="Cheng Q."/>
        </authorList>
    </citation>
    <scope>NUCLEOTIDE SEQUENCE</scope>
    <source>
        <strain evidence="3">R4</strain>
    </source>
</reference>
<keyword evidence="2" id="KW-0472">Membrane</keyword>
<comment type="caution">
    <text evidence="3">The sequence shown here is derived from an EMBL/GenBank/DDBJ whole genome shotgun (WGS) entry which is preliminary data.</text>
</comment>
<gene>
    <name evidence="3" type="ORF">QTJ16_001914</name>
</gene>
<feature type="transmembrane region" description="Helical" evidence="2">
    <location>
        <begin position="70"/>
        <end position="89"/>
    </location>
</feature>
<keyword evidence="2" id="KW-1133">Transmembrane helix</keyword>
<evidence type="ECO:0000256" key="2">
    <source>
        <dbReference type="SAM" id="Phobius"/>
    </source>
</evidence>
<keyword evidence="2" id="KW-0812">Transmembrane</keyword>
<keyword evidence="4" id="KW-1185">Reference proteome</keyword>
<organism evidence="3 4">
    <name type="scientific">Diplocarpon rosae</name>
    <dbReference type="NCBI Taxonomy" id="946125"/>
    <lineage>
        <taxon>Eukaryota</taxon>
        <taxon>Fungi</taxon>
        <taxon>Dikarya</taxon>
        <taxon>Ascomycota</taxon>
        <taxon>Pezizomycotina</taxon>
        <taxon>Leotiomycetes</taxon>
        <taxon>Helotiales</taxon>
        <taxon>Drepanopezizaceae</taxon>
        <taxon>Diplocarpon</taxon>
    </lineage>
</organism>
<feature type="compositionally biased region" description="Pro residues" evidence="1">
    <location>
        <begin position="19"/>
        <end position="33"/>
    </location>
</feature>